<dbReference type="EMBL" id="JH598234">
    <property type="status" value="NOT_ANNOTATED_CDS"/>
    <property type="molecule type" value="Genomic_DNA"/>
</dbReference>
<comment type="similarity">
    <text evidence="6">Belongs to the peptidase M48 family.</text>
</comment>
<dbReference type="InterPro" id="IPR001915">
    <property type="entry name" value="Peptidase_M48"/>
</dbReference>
<evidence type="ECO:0000259" key="7">
    <source>
        <dbReference type="Pfam" id="PF01435"/>
    </source>
</evidence>
<evidence type="ECO:0000256" key="2">
    <source>
        <dbReference type="ARBA" id="ARBA00022723"/>
    </source>
</evidence>
<keyword evidence="3 6" id="KW-0378">Hydrolase</keyword>
<dbReference type="GO" id="GO:0006508">
    <property type="term" value="P:proteolysis"/>
    <property type="evidence" value="ECO:0007669"/>
    <property type="project" value="UniProtKB-KW"/>
</dbReference>
<evidence type="ECO:0000256" key="5">
    <source>
        <dbReference type="ARBA" id="ARBA00023049"/>
    </source>
</evidence>
<reference evidence="8" key="2">
    <citation type="submission" date="2015-06" db="UniProtKB">
        <authorList>
            <consortium name="EnsemblProtists"/>
        </authorList>
    </citation>
    <scope>IDENTIFICATION</scope>
    <source>
        <strain evidence="8">Emoy2</strain>
    </source>
</reference>
<keyword evidence="2" id="KW-0479">Metal-binding</keyword>
<sequence>MMQVAPLPHPQHPPVAARVWKRSTRRAAIQFLTSALRSKRFIGASALVLYGYTSYSIVDPTSSHALQLAQGLDAHELNGDDLFARNVRQIAARVGVKHPERISVRVGEQSAGASMGSNLTIGQRGACIVLPMELYDAFYAPPRLHDKYGIPTRDEIDFVLAHESAHLAKNHAVYAGAFLPASFLGSCVAIQKIPNKFLAGVVGILGMIGGNLCLSWSLEHEADQVAAETGFARGGIKCFQRKLSRNYEIRSVSNTRLITASGNYLGDTSHPLLTSRIERLELLASAGAINLVVPPETDGSSTAAY</sequence>
<evidence type="ECO:0000313" key="9">
    <source>
        <dbReference type="Proteomes" id="UP000011713"/>
    </source>
</evidence>
<proteinExistence type="inferred from homology"/>
<evidence type="ECO:0000313" key="8">
    <source>
        <dbReference type="EnsemblProtists" id="HpaP805362"/>
    </source>
</evidence>
<keyword evidence="9" id="KW-1185">Reference proteome</keyword>
<dbReference type="eggNOG" id="ENOG502RQS2">
    <property type="taxonomic scope" value="Eukaryota"/>
</dbReference>
<dbReference type="GO" id="GO:0046872">
    <property type="term" value="F:metal ion binding"/>
    <property type="evidence" value="ECO:0007669"/>
    <property type="project" value="UniProtKB-KW"/>
</dbReference>
<protein>
    <recommendedName>
        <fullName evidence="7">Peptidase M48 domain-containing protein</fullName>
    </recommendedName>
</protein>
<dbReference type="Pfam" id="PF01435">
    <property type="entry name" value="Peptidase_M48"/>
    <property type="match status" value="1"/>
</dbReference>
<evidence type="ECO:0000256" key="6">
    <source>
        <dbReference type="RuleBase" id="RU003983"/>
    </source>
</evidence>
<accession>M4BGE1</accession>
<evidence type="ECO:0000256" key="1">
    <source>
        <dbReference type="ARBA" id="ARBA00022670"/>
    </source>
</evidence>
<keyword evidence="5 6" id="KW-0482">Metalloprotease</keyword>
<comment type="cofactor">
    <cofactor evidence="6">
        <name>Zn(2+)</name>
        <dbReference type="ChEBI" id="CHEBI:29105"/>
    </cofactor>
    <text evidence="6">Binds 1 zinc ion per subunit.</text>
</comment>
<dbReference type="VEuPathDB" id="FungiDB:HpaG805362"/>
<evidence type="ECO:0000256" key="4">
    <source>
        <dbReference type="ARBA" id="ARBA00022833"/>
    </source>
</evidence>
<dbReference type="HOGENOM" id="CLU_083185_0_0_1"/>
<dbReference type="OMA" id="IWISESI"/>
<dbReference type="GO" id="GO:0004222">
    <property type="term" value="F:metalloendopeptidase activity"/>
    <property type="evidence" value="ECO:0007669"/>
    <property type="project" value="InterPro"/>
</dbReference>
<feature type="domain" description="Peptidase M48" evidence="7">
    <location>
        <begin position="127"/>
        <end position="281"/>
    </location>
</feature>
<dbReference type="Proteomes" id="UP000011713">
    <property type="component" value="Unassembled WGS sequence"/>
</dbReference>
<reference evidence="9" key="1">
    <citation type="journal article" date="2010" name="Science">
        <title>Signatures of adaptation to obligate biotrophy in the Hyaloperonospora arabidopsidis genome.</title>
        <authorList>
            <person name="Baxter L."/>
            <person name="Tripathy S."/>
            <person name="Ishaque N."/>
            <person name="Boot N."/>
            <person name="Cabral A."/>
            <person name="Kemen E."/>
            <person name="Thines M."/>
            <person name="Ah-Fong A."/>
            <person name="Anderson R."/>
            <person name="Badejoko W."/>
            <person name="Bittner-Eddy P."/>
            <person name="Boore J.L."/>
            <person name="Chibucos M.C."/>
            <person name="Coates M."/>
            <person name="Dehal P."/>
            <person name="Delehaunty K."/>
            <person name="Dong S."/>
            <person name="Downton P."/>
            <person name="Dumas B."/>
            <person name="Fabro G."/>
            <person name="Fronick C."/>
            <person name="Fuerstenberg S.I."/>
            <person name="Fulton L."/>
            <person name="Gaulin E."/>
            <person name="Govers F."/>
            <person name="Hughes L."/>
            <person name="Humphray S."/>
            <person name="Jiang R.H."/>
            <person name="Judelson H."/>
            <person name="Kamoun S."/>
            <person name="Kyung K."/>
            <person name="Meijer H."/>
            <person name="Minx P."/>
            <person name="Morris P."/>
            <person name="Nelson J."/>
            <person name="Phuntumart V."/>
            <person name="Qutob D."/>
            <person name="Rehmany A."/>
            <person name="Rougon-Cardoso A."/>
            <person name="Ryden P."/>
            <person name="Torto-Alalibo T."/>
            <person name="Studholme D."/>
            <person name="Wang Y."/>
            <person name="Win J."/>
            <person name="Wood J."/>
            <person name="Clifton S.W."/>
            <person name="Rogers J."/>
            <person name="Van den Ackerveken G."/>
            <person name="Jones J.D."/>
            <person name="McDowell J.M."/>
            <person name="Beynon J."/>
            <person name="Tyler B.M."/>
        </authorList>
    </citation>
    <scope>NUCLEOTIDE SEQUENCE [LARGE SCALE GENOMIC DNA]</scope>
    <source>
        <strain evidence="9">Emoy2</strain>
    </source>
</reference>
<organism evidence="8 9">
    <name type="scientific">Hyaloperonospora arabidopsidis (strain Emoy2)</name>
    <name type="common">Downy mildew agent</name>
    <name type="synonym">Peronospora arabidopsidis</name>
    <dbReference type="NCBI Taxonomy" id="559515"/>
    <lineage>
        <taxon>Eukaryota</taxon>
        <taxon>Sar</taxon>
        <taxon>Stramenopiles</taxon>
        <taxon>Oomycota</taxon>
        <taxon>Peronosporomycetes</taxon>
        <taxon>Peronosporales</taxon>
        <taxon>Peronosporaceae</taxon>
        <taxon>Hyaloperonospora</taxon>
    </lineage>
</organism>
<dbReference type="Gene3D" id="3.30.2010.10">
    <property type="entry name" value="Metalloproteases ('zincins'), catalytic domain"/>
    <property type="match status" value="1"/>
</dbReference>
<evidence type="ECO:0000256" key="3">
    <source>
        <dbReference type="ARBA" id="ARBA00022801"/>
    </source>
</evidence>
<dbReference type="EnsemblProtists" id="HpaT805362">
    <property type="protein sequence ID" value="HpaP805362"/>
    <property type="gene ID" value="HpaG805362"/>
</dbReference>
<dbReference type="InParanoid" id="M4BGE1"/>
<keyword evidence="4 6" id="KW-0862">Zinc</keyword>
<keyword evidence="1 6" id="KW-0645">Protease</keyword>
<dbReference type="AlphaFoldDB" id="M4BGE1"/>
<name>M4BGE1_HYAAE</name>